<comment type="caution">
    <text evidence="1">The sequence shown here is derived from an EMBL/GenBank/DDBJ whole genome shotgun (WGS) entry which is preliminary data.</text>
</comment>
<dbReference type="EMBL" id="QLSZ01000003">
    <property type="protein sequence ID" value="RAR73788.1"/>
    <property type="molecule type" value="Genomic_DNA"/>
</dbReference>
<dbReference type="RefSeq" id="WP_112112590.1">
    <property type="nucleotide sequence ID" value="NZ_QLSZ01000003.1"/>
</dbReference>
<accession>A0A328YI58</accession>
<evidence type="ECO:0000313" key="1">
    <source>
        <dbReference type="EMBL" id="RAR73788.1"/>
    </source>
</evidence>
<organism evidence="1 2">
    <name type="scientific">Flavobacterium aciduliphilum</name>
    <dbReference type="NCBI Taxonomy" id="1101402"/>
    <lineage>
        <taxon>Bacteria</taxon>
        <taxon>Pseudomonadati</taxon>
        <taxon>Bacteroidota</taxon>
        <taxon>Flavobacteriia</taxon>
        <taxon>Flavobacteriales</taxon>
        <taxon>Flavobacteriaceae</taxon>
        <taxon>Flavobacterium</taxon>
    </lineage>
</organism>
<evidence type="ECO:0000313" key="2">
    <source>
        <dbReference type="Proteomes" id="UP000248840"/>
    </source>
</evidence>
<gene>
    <name evidence="1" type="ORF">CLV55_103107</name>
</gene>
<keyword evidence="2" id="KW-1185">Reference proteome</keyword>
<reference evidence="1 2" key="1">
    <citation type="submission" date="2018-06" db="EMBL/GenBank/DDBJ databases">
        <title>Genomic Encyclopedia of Archaeal and Bacterial Type Strains, Phase II (KMG-II): from individual species to whole genera.</title>
        <authorList>
            <person name="Goeker M."/>
        </authorList>
    </citation>
    <scope>NUCLEOTIDE SEQUENCE [LARGE SCALE GENOMIC DNA]</scope>
    <source>
        <strain evidence="1 2">DSM 25663</strain>
    </source>
</reference>
<name>A0A328YI58_9FLAO</name>
<sequence length="148" mass="16786">MLNIQSTTLPFNQSKLKIETKVLNYYNYEYFGSAFLTDDDSSEDEFDGTPSVLTDIINDMSLDYFNLAVIHEESKLISLVFEDEKSVYRVCFPSGYPNLPPLIFASNDVGVCCPVEAVLEWRRDGSLATRTVQYINGIIKILNEQMCA</sequence>
<dbReference type="Proteomes" id="UP000248840">
    <property type="component" value="Unassembled WGS sequence"/>
</dbReference>
<dbReference type="AlphaFoldDB" id="A0A328YI58"/>
<protein>
    <submittedName>
        <fullName evidence="1">Uncharacterized protein</fullName>
    </submittedName>
</protein>
<proteinExistence type="predicted"/>